<dbReference type="Proteomes" id="UP001489509">
    <property type="component" value="Unassembled WGS sequence"/>
</dbReference>
<sequence length="138" mass="15944">MDVTARLTVFFEDPFWVGVYERRAGPLLEAAKVTFGKEPTDGQVYEFFLSHFSRLRFGAVLAPQSQPQRRPNPKRAQREAARALLSHGVGTKAQQAVSAQREEAGKIRQALRRERALEEKERRFALRTQKRKEKHRGR</sequence>
<name>A0ABV1E1T0_9FIRM</name>
<keyword evidence="3" id="KW-1185">Reference proteome</keyword>
<proteinExistence type="predicted"/>
<accession>A0ABV1E1T0</accession>
<evidence type="ECO:0000256" key="1">
    <source>
        <dbReference type="SAM" id="MobiDB-lite"/>
    </source>
</evidence>
<protein>
    <submittedName>
        <fullName evidence="2">YjdF family protein</fullName>
    </submittedName>
</protein>
<dbReference type="EMBL" id="JBBMFD010000020">
    <property type="protein sequence ID" value="MEQ2441243.1"/>
    <property type="molecule type" value="Genomic_DNA"/>
</dbReference>
<evidence type="ECO:0000313" key="3">
    <source>
        <dbReference type="Proteomes" id="UP001489509"/>
    </source>
</evidence>
<dbReference type="PIRSF" id="PIRSF021328">
    <property type="entry name" value="UCP021328"/>
    <property type="match status" value="1"/>
</dbReference>
<dbReference type="InterPro" id="IPR016787">
    <property type="entry name" value="UCP021328"/>
</dbReference>
<organism evidence="2 3">
    <name type="scientific">Solibaculum intestinale</name>
    <dbReference type="NCBI Taxonomy" id="3133165"/>
    <lineage>
        <taxon>Bacteria</taxon>
        <taxon>Bacillati</taxon>
        <taxon>Bacillota</taxon>
        <taxon>Clostridia</taxon>
        <taxon>Eubacteriales</taxon>
        <taxon>Oscillospiraceae</taxon>
        <taxon>Solibaculum</taxon>
    </lineage>
</organism>
<gene>
    <name evidence="2" type="ORF">WMO26_10440</name>
</gene>
<comment type="caution">
    <text evidence="2">The sequence shown here is derived from an EMBL/GenBank/DDBJ whole genome shotgun (WGS) entry which is preliminary data.</text>
</comment>
<dbReference type="Pfam" id="PF11208">
    <property type="entry name" value="DUF2992"/>
    <property type="match status" value="1"/>
</dbReference>
<feature type="region of interest" description="Disordered" evidence="1">
    <location>
        <begin position="62"/>
        <end position="105"/>
    </location>
</feature>
<reference evidence="2 3" key="1">
    <citation type="submission" date="2024-03" db="EMBL/GenBank/DDBJ databases">
        <title>Human intestinal bacterial collection.</title>
        <authorList>
            <person name="Pauvert C."/>
            <person name="Hitch T.C.A."/>
            <person name="Clavel T."/>
        </authorList>
    </citation>
    <scope>NUCLEOTIDE SEQUENCE [LARGE SCALE GENOMIC DNA]</scope>
    <source>
        <strain evidence="2 3">CLA-JM-H44</strain>
    </source>
</reference>
<evidence type="ECO:0000313" key="2">
    <source>
        <dbReference type="EMBL" id="MEQ2441243.1"/>
    </source>
</evidence>
<dbReference type="RefSeq" id="WP_349220212.1">
    <property type="nucleotide sequence ID" value="NZ_JBBMFD010000020.1"/>
</dbReference>